<dbReference type="Pfam" id="PF12974">
    <property type="entry name" value="Phosphonate-bd"/>
    <property type="match status" value="1"/>
</dbReference>
<dbReference type="Gene3D" id="1.20.58.90">
    <property type="match status" value="1"/>
</dbReference>
<dbReference type="PANTHER" id="PTHR35841">
    <property type="entry name" value="PHOSPHONATES-BINDING PERIPLASMIC PROTEIN"/>
    <property type="match status" value="1"/>
</dbReference>
<evidence type="ECO:0000256" key="1">
    <source>
        <dbReference type="ARBA" id="ARBA00007162"/>
    </source>
</evidence>
<name>A0A1W2D203_9HYPH</name>
<feature type="chain" id="PRO_5013048815" evidence="4">
    <location>
        <begin position="24"/>
        <end position="338"/>
    </location>
</feature>
<dbReference type="RefSeq" id="WP_084410617.1">
    <property type="nucleotide sequence ID" value="NZ_FWXR01000012.1"/>
</dbReference>
<dbReference type="PANTHER" id="PTHR35841:SF1">
    <property type="entry name" value="PHOSPHONATES-BINDING PERIPLASMIC PROTEIN"/>
    <property type="match status" value="1"/>
</dbReference>
<dbReference type="GO" id="GO:0055085">
    <property type="term" value="P:transmembrane transport"/>
    <property type="evidence" value="ECO:0007669"/>
    <property type="project" value="InterPro"/>
</dbReference>
<feature type="signal peptide" evidence="4">
    <location>
        <begin position="1"/>
        <end position="23"/>
    </location>
</feature>
<sequence>MNAFTKALTACAVALSISAPAIAQDAPKSEINFGIISTESQQNLRPKWEPFLKDMEEKTGLSVNPFFATDYAGVIEGMRFGKVDVAWFGNKSAMEAVDRAGGEIFAQTVDVTGNPGYWSLILAPADSKLNSVDDLLKCDQSLNFGLGDPNSTSGYLVPMTFVFAKNGVDPKKCFKTVRNANHETNAMAVANGQVDAASNNTENLGLIEKNNPDAFKKIKVIWKSPLIPSDPLVIKADLPEETKTKIEDFILSYGTPDSHGDAKAEKEVLAGLEWAPFRKSTNDQLLPIRVMEISKTIAQMQGDSSMSDEEKAAKIKELEAQKAEYEAKIEANGENPGA</sequence>
<organism evidence="5 6">
    <name type="scientific">Fulvimarina manganoxydans</name>
    <dbReference type="NCBI Taxonomy" id="937218"/>
    <lineage>
        <taxon>Bacteria</taxon>
        <taxon>Pseudomonadati</taxon>
        <taxon>Pseudomonadota</taxon>
        <taxon>Alphaproteobacteria</taxon>
        <taxon>Hyphomicrobiales</taxon>
        <taxon>Aurantimonadaceae</taxon>
        <taxon>Fulvimarina</taxon>
    </lineage>
</organism>
<feature type="coiled-coil region" evidence="3">
    <location>
        <begin position="308"/>
        <end position="335"/>
    </location>
</feature>
<dbReference type="SUPFAM" id="SSF53850">
    <property type="entry name" value="Periplasmic binding protein-like II"/>
    <property type="match status" value="1"/>
</dbReference>
<gene>
    <name evidence="5" type="ORF">SAMN06297251_11233</name>
</gene>
<dbReference type="AlphaFoldDB" id="A0A1W2D203"/>
<dbReference type="Proteomes" id="UP000192656">
    <property type="component" value="Unassembled WGS sequence"/>
</dbReference>
<dbReference type="GO" id="GO:0015716">
    <property type="term" value="P:organic phosphonate transport"/>
    <property type="evidence" value="ECO:0007669"/>
    <property type="project" value="InterPro"/>
</dbReference>
<dbReference type="OrthoDB" id="9802896at2"/>
<dbReference type="GO" id="GO:0043190">
    <property type="term" value="C:ATP-binding cassette (ABC) transporter complex"/>
    <property type="evidence" value="ECO:0007669"/>
    <property type="project" value="InterPro"/>
</dbReference>
<evidence type="ECO:0000313" key="6">
    <source>
        <dbReference type="Proteomes" id="UP000192656"/>
    </source>
</evidence>
<dbReference type="STRING" id="937218.SAMN06297251_11233"/>
<keyword evidence="3" id="KW-0175">Coiled coil</keyword>
<dbReference type="InterPro" id="IPR005770">
    <property type="entry name" value="PhnD"/>
</dbReference>
<evidence type="ECO:0000313" key="5">
    <source>
        <dbReference type="EMBL" id="SMC91092.1"/>
    </source>
</evidence>
<accession>A0A1W2D203</accession>
<dbReference type="InterPro" id="IPR017797">
    <property type="entry name" value="Phosphnate-bd"/>
</dbReference>
<keyword evidence="2 4" id="KW-0732">Signal</keyword>
<dbReference type="EMBL" id="FWXR01000012">
    <property type="protein sequence ID" value="SMC91092.1"/>
    <property type="molecule type" value="Genomic_DNA"/>
</dbReference>
<dbReference type="NCBIfam" id="TIGR01098">
    <property type="entry name" value="3A0109s03R"/>
    <property type="match status" value="1"/>
</dbReference>
<evidence type="ECO:0000256" key="2">
    <source>
        <dbReference type="ARBA" id="ARBA00022729"/>
    </source>
</evidence>
<dbReference type="NCBIfam" id="TIGR03431">
    <property type="entry name" value="PhnD"/>
    <property type="match status" value="1"/>
</dbReference>
<evidence type="ECO:0000256" key="4">
    <source>
        <dbReference type="SAM" id="SignalP"/>
    </source>
</evidence>
<dbReference type="Gene3D" id="3.40.190.10">
    <property type="entry name" value="Periplasmic binding protein-like II"/>
    <property type="match status" value="2"/>
</dbReference>
<proteinExistence type="inferred from homology"/>
<comment type="similarity">
    <text evidence="1">Belongs to the phosphate/phosphite/phosphonate binding protein family.</text>
</comment>
<evidence type="ECO:0000256" key="3">
    <source>
        <dbReference type="SAM" id="Coils"/>
    </source>
</evidence>
<reference evidence="5 6" key="1">
    <citation type="submission" date="2017-04" db="EMBL/GenBank/DDBJ databases">
        <authorList>
            <person name="Afonso C.L."/>
            <person name="Miller P.J."/>
            <person name="Scott M.A."/>
            <person name="Spackman E."/>
            <person name="Goraichik I."/>
            <person name="Dimitrov K.M."/>
            <person name="Suarez D.L."/>
            <person name="Swayne D.E."/>
        </authorList>
    </citation>
    <scope>NUCLEOTIDE SEQUENCE [LARGE SCALE GENOMIC DNA]</scope>
    <source>
        <strain evidence="5 6">CGMCC 1.10972</strain>
    </source>
</reference>
<keyword evidence="6" id="KW-1185">Reference proteome</keyword>
<protein>
    <submittedName>
        <fullName evidence="5">Phosphonate transport system substrate-binding protein</fullName>
    </submittedName>
</protein>